<organism evidence="1 2">
    <name type="scientific">Altericroceibacterium spongiae</name>
    <dbReference type="NCBI Taxonomy" id="2320269"/>
    <lineage>
        <taxon>Bacteria</taxon>
        <taxon>Pseudomonadati</taxon>
        <taxon>Pseudomonadota</taxon>
        <taxon>Alphaproteobacteria</taxon>
        <taxon>Sphingomonadales</taxon>
        <taxon>Erythrobacteraceae</taxon>
        <taxon>Altericroceibacterium</taxon>
    </lineage>
</organism>
<evidence type="ECO:0000313" key="1">
    <source>
        <dbReference type="EMBL" id="RKF22040.1"/>
    </source>
</evidence>
<dbReference type="RefSeq" id="WP_120324445.1">
    <property type="nucleotide sequence ID" value="NZ_RAPF01000003.1"/>
</dbReference>
<keyword evidence="2" id="KW-1185">Reference proteome</keyword>
<dbReference type="OrthoDB" id="7502176at2"/>
<name>A0A420EMX5_9SPHN</name>
<protein>
    <submittedName>
        <fullName evidence="1">Uncharacterized protein</fullName>
    </submittedName>
</protein>
<evidence type="ECO:0000313" key="2">
    <source>
        <dbReference type="Proteomes" id="UP000284395"/>
    </source>
</evidence>
<sequence>MPSIKNLTRLGQLIAARHGWPAAKTFKSYRMEDRDGAILAHHAVELLKIFPETPDTAALISAALAVRLESKLDAPVHVVAGTLRLNGEPVFEQDDTFDGPAIFSKDQPEWNGHIWVMTGPYIVDAALFRIAGSDTAPARLTQHVLATFGPDKALYVDRWPRTGKTGFDYEPQYVLSSEEINRLMGTAFHHIRQNG</sequence>
<dbReference type="EMBL" id="RAPF01000003">
    <property type="protein sequence ID" value="RKF22040.1"/>
    <property type="molecule type" value="Genomic_DNA"/>
</dbReference>
<reference evidence="1 2" key="1">
    <citation type="submission" date="2018-09" db="EMBL/GenBank/DDBJ databases">
        <title>Altererythrobacter spongiae sp. nov., isolated from a marine sponge.</title>
        <authorList>
            <person name="Zhuang L."/>
            <person name="Luo L."/>
        </authorList>
    </citation>
    <scope>NUCLEOTIDE SEQUENCE [LARGE SCALE GENOMIC DNA]</scope>
    <source>
        <strain evidence="1 2">HN-Y73</strain>
    </source>
</reference>
<dbReference type="Proteomes" id="UP000284395">
    <property type="component" value="Unassembled WGS sequence"/>
</dbReference>
<comment type="caution">
    <text evidence="1">The sequence shown here is derived from an EMBL/GenBank/DDBJ whole genome shotgun (WGS) entry which is preliminary data.</text>
</comment>
<gene>
    <name evidence="1" type="ORF">D6851_07575</name>
</gene>
<dbReference type="AlphaFoldDB" id="A0A420EMX5"/>
<proteinExistence type="predicted"/>
<accession>A0A420EMX5</accession>